<evidence type="ECO:0000313" key="1">
    <source>
        <dbReference type="EMBL" id="GLW92636.1"/>
    </source>
</evidence>
<gene>
    <name evidence="1" type="ORF">Aglo03_34520</name>
</gene>
<organism evidence="1 2">
    <name type="scientific">Actinokineospora globicatena</name>
    <dbReference type="NCBI Taxonomy" id="103729"/>
    <lineage>
        <taxon>Bacteria</taxon>
        <taxon>Bacillati</taxon>
        <taxon>Actinomycetota</taxon>
        <taxon>Actinomycetes</taxon>
        <taxon>Pseudonocardiales</taxon>
        <taxon>Pseudonocardiaceae</taxon>
        <taxon>Actinokineospora</taxon>
    </lineage>
</organism>
<name>A0A9W6QM86_9PSEU</name>
<dbReference type="EMBL" id="BSSD01000005">
    <property type="protein sequence ID" value="GLW92636.1"/>
    <property type="molecule type" value="Genomic_DNA"/>
</dbReference>
<reference evidence="1" key="1">
    <citation type="submission" date="2023-02" db="EMBL/GenBank/DDBJ databases">
        <title>Actinokineospora globicatena NBRC 15670.</title>
        <authorList>
            <person name="Ichikawa N."/>
            <person name="Sato H."/>
            <person name="Tonouchi N."/>
        </authorList>
    </citation>
    <scope>NUCLEOTIDE SEQUENCE</scope>
    <source>
        <strain evidence="1">NBRC 15670</strain>
    </source>
</reference>
<comment type="caution">
    <text evidence="1">The sequence shown here is derived from an EMBL/GenBank/DDBJ whole genome shotgun (WGS) entry which is preliminary data.</text>
</comment>
<dbReference type="AlphaFoldDB" id="A0A9W6QM86"/>
<sequence length="134" mass="14315">MAYNGPPVEYPISVASGVAVDLDVENGKPSVEGGPDFDLYYESGLPGTLYFSRRDGKVSAGMLATFVARDKASPEACANSALITKTADAYSHKPSDVVCVRTSKNAWAIITVQRWGSTSPFNVELAVSLWRPSP</sequence>
<evidence type="ECO:0000313" key="2">
    <source>
        <dbReference type="Proteomes" id="UP001165042"/>
    </source>
</evidence>
<accession>A0A9W6QM86</accession>
<dbReference type="Proteomes" id="UP001165042">
    <property type="component" value="Unassembled WGS sequence"/>
</dbReference>
<protein>
    <submittedName>
        <fullName evidence="1">Uncharacterized protein</fullName>
    </submittedName>
</protein>
<proteinExistence type="predicted"/>
<keyword evidence="2" id="KW-1185">Reference proteome</keyword>